<proteinExistence type="predicted"/>
<dbReference type="EMBL" id="UINC01008027">
    <property type="protein sequence ID" value="SVA36157.1"/>
    <property type="molecule type" value="Genomic_DNA"/>
</dbReference>
<name>A0A381V8Z8_9ZZZZ</name>
<gene>
    <name evidence="1" type="ORF">METZ01_LOCUS89011</name>
</gene>
<sequence length="545" mass="59043">MTITKKIMSLAMFVVLSLNGCADLDVSNTNAPDQARALASPEDVESLIKSTFLSFWQGIHVTGGSFNPGVMADANTSSWGNYGMREMASEPRAAVNNSPAWNYAYALEEPWYYWYGAISAAKDGLASLKAGQEGGNNFLATADDDKRAEIFANFVMGASNAMVAVYYDQGFYVDETTDFSKTPELSAYTDHMKSAITALNAVITDANANASLTIPEDWMHIAGLTMADLAKITHGLVARWTAGVSRTAQERGTVDWASVKSHASQGVPFAPVGDGEYWWSRTQYYCGVSPSWGRSDYKMLGPADKSSGYADWLAKPVADRKAYTMETDDKRITGPLDADGKQTQGLYAKNEYRTRLIASRGTYHQTFYLFNRNRDYAVDAGLQGPMHDVTQAELDLLLAEAALRGGDAATAATLINNSRVTNGGLAAATAADGAGASTDQPNAMDGGSLWSKYKYEAMIENCLIHPYTGYMNKRGWGDLLPGTPTHLAIPGKELEILLMDNYTFGGQDNIGQPGTAGKILNNGFRSRGFIIEFDKVTPLVDADLH</sequence>
<dbReference type="AlphaFoldDB" id="A0A381V8Z8"/>
<protein>
    <recommendedName>
        <fullName evidence="2">SusD-like N-terminal domain-containing protein</fullName>
    </recommendedName>
</protein>
<reference evidence="1" key="1">
    <citation type="submission" date="2018-05" db="EMBL/GenBank/DDBJ databases">
        <authorList>
            <person name="Lanie J.A."/>
            <person name="Ng W.-L."/>
            <person name="Kazmierczak K.M."/>
            <person name="Andrzejewski T.M."/>
            <person name="Davidsen T.M."/>
            <person name="Wayne K.J."/>
            <person name="Tettelin H."/>
            <person name="Glass J.I."/>
            <person name="Rusch D."/>
            <person name="Podicherti R."/>
            <person name="Tsui H.-C.T."/>
            <person name="Winkler M.E."/>
        </authorList>
    </citation>
    <scope>NUCLEOTIDE SEQUENCE</scope>
</reference>
<organism evidence="1">
    <name type="scientific">marine metagenome</name>
    <dbReference type="NCBI Taxonomy" id="408172"/>
    <lineage>
        <taxon>unclassified sequences</taxon>
        <taxon>metagenomes</taxon>
        <taxon>ecological metagenomes</taxon>
    </lineage>
</organism>
<evidence type="ECO:0008006" key="2">
    <source>
        <dbReference type="Google" id="ProtNLM"/>
    </source>
</evidence>
<evidence type="ECO:0000313" key="1">
    <source>
        <dbReference type="EMBL" id="SVA36157.1"/>
    </source>
</evidence>
<accession>A0A381V8Z8</accession>